<keyword evidence="4" id="KW-0614">Plasmid</keyword>
<dbReference type="Proteomes" id="UP000019151">
    <property type="component" value="Plasmid 1"/>
</dbReference>
<keyword evidence="5" id="KW-1185">Reference proteome</keyword>
<protein>
    <submittedName>
        <fullName evidence="4">Peptidase S9B dipeptidylpeptidase IV domain protein</fullName>
    </submittedName>
</protein>
<dbReference type="InterPro" id="IPR050278">
    <property type="entry name" value="Serine_Prot_S9B/DPPIV"/>
</dbReference>
<dbReference type="SUPFAM" id="SSF53474">
    <property type="entry name" value="alpha/beta-Hydrolases"/>
    <property type="match status" value="1"/>
</dbReference>
<dbReference type="Gene3D" id="2.140.10.30">
    <property type="entry name" value="Dipeptidylpeptidase IV, N-terminal domain"/>
    <property type="match status" value="1"/>
</dbReference>
<geneLocation type="plasmid" evidence="4 5">
    <name>1</name>
</geneLocation>
<dbReference type="OrthoDB" id="9812921at2"/>
<evidence type="ECO:0000259" key="2">
    <source>
        <dbReference type="Pfam" id="PF00326"/>
    </source>
</evidence>
<dbReference type="Gene3D" id="3.40.50.1820">
    <property type="entry name" value="alpha/beta hydrolase"/>
    <property type="match status" value="1"/>
</dbReference>
<organism evidence="4 5">
    <name type="scientific">Gemmatirosa kalamazoonensis</name>
    <dbReference type="NCBI Taxonomy" id="861299"/>
    <lineage>
        <taxon>Bacteria</taxon>
        <taxon>Pseudomonadati</taxon>
        <taxon>Gemmatimonadota</taxon>
        <taxon>Gemmatimonadia</taxon>
        <taxon>Gemmatimonadales</taxon>
        <taxon>Gemmatimonadaceae</taxon>
        <taxon>Gemmatirosa</taxon>
    </lineage>
</organism>
<feature type="region of interest" description="Disordered" evidence="1">
    <location>
        <begin position="563"/>
        <end position="596"/>
    </location>
</feature>
<dbReference type="PANTHER" id="PTHR11731:SF118">
    <property type="entry name" value="BLR1971 PROTEIN"/>
    <property type="match status" value="1"/>
</dbReference>
<dbReference type="InParanoid" id="W0RPI0"/>
<evidence type="ECO:0000259" key="3">
    <source>
        <dbReference type="Pfam" id="PF00930"/>
    </source>
</evidence>
<name>W0RPI0_9BACT</name>
<dbReference type="InterPro" id="IPR001375">
    <property type="entry name" value="Peptidase_S9_cat"/>
</dbReference>
<dbReference type="Pfam" id="PF00326">
    <property type="entry name" value="Peptidase_S9"/>
    <property type="match status" value="1"/>
</dbReference>
<dbReference type="InterPro" id="IPR029058">
    <property type="entry name" value="AB_hydrolase_fold"/>
</dbReference>
<gene>
    <name evidence="4" type="ORF">J421_4862</name>
</gene>
<dbReference type="InterPro" id="IPR002469">
    <property type="entry name" value="Peptidase_S9B_N"/>
</dbReference>
<evidence type="ECO:0000313" key="5">
    <source>
        <dbReference type="Proteomes" id="UP000019151"/>
    </source>
</evidence>
<dbReference type="AlphaFoldDB" id="W0RPI0"/>
<sequence>MLSFDGSEGDAYQLMSIRWSPDSKHLVAYRRRPGYNRLVHYVLSSPADQLQPKDTSIFYRKPGDVLDVTTPVLIDVEPRAARPIDNALFPNPYQISQAAWHKDSRGFTFEYNQRGHQVYRVIEVDAATGAARAVVSDEPKTFFSYRPLNGNQTDHGSYWRYDVDDGKEVLWMSERDGWAHLYLYDGATGKVKNQITKGPWVVRAVDSVDVAHRQIYFRASGTIAGQDPYFVHYYRINFDGTGLVRYTEANGTHTLYWSPDHAYYVDTYSRVDLPTVVELRRTSDRRLTPIEKGDMSAQVAAGWRPPEVFSAKGRDGATDIWGIVVKPLAFDPSRKYPVIEQIYAGPQGSFVPKTWGGGQSLQALAELGFVVVQIDGMGTNNRSKAFHDVAWKNLGDAGFPDRILWHKAYAARNPWYDVTRVGLYGTSAGGQNAMGGLLFHPDFYKAAYANSGCHDNRMDKIWWNEQWMGWPLGPQYEASSNVVNASKLQGSLMLVIGEFDTNVDPSSGYQVADALIRAGKYFDLLVVPNGGHGAGGAYAVRKRNDFFVEHLLGVAPPNWNAGVTDEAINGGGATPGDQGGQGDQLGPSFYDGPNDPPYVWW</sequence>
<dbReference type="EMBL" id="CP007129">
    <property type="protein sequence ID" value="AHG92397.1"/>
    <property type="molecule type" value="Genomic_DNA"/>
</dbReference>
<dbReference type="HOGENOM" id="CLU_006105_3_1_0"/>
<feature type="domain" description="Peptidase S9 prolyl oligopeptidase catalytic" evidence="2">
    <location>
        <begin position="360"/>
        <end position="551"/>
    </location>
</feature>
<dbReference type="SUPFAM" id="SSF82171">
    <property type="entry name" value="DPP6 N-terminal domain-like"/>
    <property type="match status" value="1"/>
</dbReference>
<dbReference type="GO" id="GO:0006508">
    <property type="term" value="P:proteolysis"/>
    <property type="evidence" value="ECO:0007669"/>
    <property type="project" value="InterPro"/>
</dbReference>
<dbReference type="GO" id="GO:0008236">
    <property type="term" value="F:serine-type peptidase activity"/>
    <property type="evidence" value="ECO:0007669"/>
    <property type="project" value="InterPro"/>
</dbReference>
<dbReference type="PATRIC" id="fig|861299.3.peg.4916"/>
<feature type="domain" description="Dipeptidylpeptidase IV N-terminal" evidence="3">
    <location>
        <begin position="17"/>
        <end position="274"/>
    </location>
</feature>
<proteinExistence type="predicted"/>
<evidence type="ECO:0000256" key="1">
    <source>
        <dbReference type="SAM" id="MobiDB-lite"/>
    </source>
</evidence>
<dbReference type="PANTHER" id="PTHR11731">
    <property type="entry name" value="PROTEASE FAMILY S9B,C DIPEPTIDYL-PEPTIDASE IV-RELATED"/>
    <property type="match status" value="1"/>
</dbReference>
<dbReference type="RefSeq" id="WP_104023249.1">
    <property type="nucleotide sequence ID" value="NZ_CP007129.1"/>
</dbReference>
<evidence type="ECO:0000313" key="4">
    <source>
        <dbReference type="EMBL" id="AHG92397.1"/>
    </source>
</evidence>
<reference evidence="4 5" key="1">
    <citation type="journal article" date="2014" name="Genome Announc.">
        <title>Genome Sequence and Methylome of Soil Bacterium Gemmatirosa kalamazoonensis KBS708T, a Member of the Rarely Cultivated Gemmatimonadetes Phylum.</title>
        <authorList>
            <person name="Debruyn J.M."/>
            <person name="Radosevich M."/>
            <person name="Wommack K.E."/>
            <person name="Polson S.W."/>
            <person name="Hauser L.J."/>
            <person name="Fawaz M.N."/>
            <person name="Korlach J."/>
            <person name="Tsai Y.C."/>
        </authorList>
    </citation>
    <scope>NUCLEOTIDE SEQUENCE [LARGE SCALE GENOMIC DNA]</scope>
    <source>
        <strain evidence="4 5">KBS708</strain>
        <plasmid evidence="5">Plasmid 1</plasmid>
    </source>
</reference>
<dbReference type="KEGG" id="gba:J421_4862"/>
<feature type="compositionally biased region" description="Gly residues" evidence="1">
    <location>
        <begin position="569"/>
        <end position="583"/>
    </location>
</feature>
<accession>W0RPI0</accession>
<dbReference type="Pfam" id="PF00930">
    <property type="entry name" value="DPPIV_N"/>
    <property type="match status" value="1"/>
</dbReference>